<dbReference type="EMBL" id="BMPF01000005">
    <property type="protein sequence ID" value="GGL42503.1"/>
    <property type="molecule type" value="Genomic_DNA"/>
</dbReference>
<dbReference type="AlphaFoldDB" id="A0A830FCW1"/>
<keyword evidence="2" id="KW-1185">Reference proteome</keyword>
<reference evidence="1 2" key="1">
    <citation type="journal article" date="2019" name="Int. J. Syst. Evol. Microbiol.">
        <title>The Global Catalogue of Microorganisms (GCM) 10K type strain sequencing project: providing services to taxonomists for standard genome sequencing and annotation.</title>
        <authorList>
            <consortium name="The Broad Institute Genomics Platform"/>
            <consortium name="The Broad Institute Genome Sequencing Center for Infectious Disease"/>
            <person name="Wu L."/>
            <person name="Ma J."/>
        </authorList>
    </citation>
    <scope>NUCLEOTIDE SEQUENCE [LARGE SCALE GENOMIC DNA]</scope>
    <source>
        <strain evidence="1 2">JCM 19585</strain>
    </source>
</reference>
<organism evidence="1 2">
    <name type="scientific">Halarchaeum grantii</name>
    <dbReference type="NCBI Taxonomy" id="1193105"/>
    <lineage>
        <taxon>Archaea</taxon>
        <taxon>Methanobacteriati</taxon>
        <taxon>Methanobacteriota</taxon>
        <taxon>Stenosarchaea group</taxon>
        <taxon>Halobacteria</taxon>
        <taxon>Halobacteriales</taxon>
        <taxon>Halobacteriaceae</taxon>
    </lineage>
</organism>
<comment type="caution">
    <text evidence="1">The sequence shown here is derived from an EMBL/GenBank/DDBJ whole genome shotgun (WGS) entry which is preliminary data.</text>
</comment>
<evidence type="ECO:0000313" key="2">
    <source>
        <dbReference type="Proteomes" id="UP000628840"/>
    </source>
</evidence>
<evidence type="ECO:0000313" key="1">
    <source>
        <dbReference type="EMBL" id="GGL42503.1"/>
    </source>
</evidence>
<accession>A0A830FCW1</accession>
<name>A0A830FCW1_9EURY</name>
<dbReference type="RefSeq" id="WP_188884257.1">
    <property type="nucleotide sequence ID" value="NZ_BMPF01000005.1"/>
</dbReference>
<proteinExistence type="predicted"/>
<gene>
    <name evidence="1" type="ORF">GCM10009037_27530</name>
</gene>
<sequence length="242" mass="25053">MSESPAWEPAVVVVGLGAAGTASVERIDTDTAATLRTVDDPPETPASLRDAVVDAAFVFLTGDADEAGVVGCAHDLARSTGACSVFVAEGLSDVPSELTAALNLVVPIDRDAVSPLVVSSLLADLFEAMMTPTVRALGHGDVRVVAGDGRVGRLAIRLPDDDDPTWVSPRVGGGERDAALVFVCAERERSPATVERAAGVADGVGLGALLWDQRIHERYADASHVKRLVTVDPEASPGAPRD</sequence>
<protein>
    <submittedName>
        <fullName evidence="1">Uncharacterized protein</fullName>
    </submittedName>
</protein>
<dbReference type="OrthoDB" id="374937at2157"/>
<dbReference type="Proteomes" id="UP000628840">
    <property type="component" value="Unassembled WGS sequence"/>
</dbReference>